<proteinExistence type="predicted"/>
<dbReference type="PANTHER" id="PTHR35446:SF3">
    <property type="entry name" value="CMD DOMAIN-CONTAINING PROTEIN"/>
    <property type="match status" value="1"/>
</dbReference>
<evidence type="ECO:0000313" key="2">
    <source>
        <dbReference type="EMBL" id="MED7824663.1"/>
    </source>
</evidence>
<dbReference type="Proteomes" id="UP001333996">
    <property type="component" value="Unassembled WGS sequence"/>
</dbReference>
<dbReference type="NCBIfam" id="TIGR00778">
    <property type="entry name" value="ahpD_dom"/>
    <property type="match status" value="1"/>
</dbReference>
<feature type="domain" description="Carboxymuconolactone decarboxylase-like" evidence="1">
    <location>
        <begin position="41"/>
        <end position="106"/>
    </location>
</feature>
<gene>
    <name evidence="2" type="ORF">VXC91_22390</name>
</gene>
<sequence>MPELARIEPTAATGEVAELYARMKKSIGAIPNMAQYMANSPAALKAWLALSGALNEGALPPAVRERLALSTAEYNRCTYCLSAHTFLAKNVAKLDQGEIDHARDAASNDPHVDAILKLSDAIARGRGSVAKQDIEDARQAGVNDGEIAEIIGHLALNVLTNYFNIFTDTPSEYPELVTPRD</sequence>
<comment type="caution">
    <text evidence="2">The sequence shown here is derived from an EMBL/GenBank/DDBJ whole genome shotgun (WGS) entry which is preliminary data.</text>
</comment>
<dbReference type="InterPro" id="IPR003779">
    <property type="entry name" value="CMD-like"/>
</dbReference>
<name>A0ABU7FLF2_9ACTN</name>
<dbReference type="EMBL" id="JAYWVC010000079">
    <property type="protein sequence ID" value="MED7824663.1"/>
    <property type="molecule type" value="Genomic_DNA"/>
</dbReference>
<organism evidence="2 3">
    <name type="scientific">Streptomyces chiangmaiensis</name>
    <dbReference type="NCBI Taxonomy" id="766497"/>
    <lineage>
        <taxon>Bacteria</taxon>
        <taxon>Bacillati</taxon>
        <taxon>Actinomycetota</taxon>
        <taxon>Actinomycetes</taxon>
        <taxon>Kitasatosporales</taxon>
        <taxon>Streptomycetaceae</taxon>
        <taxon>Streptomyces</taxon>
    </lineage>
</organism>
<dbReference type="SUPFAM" id="SSF69118">
    <property type="entry name" value="AhpD-like"/>
    <property type="match status" value="1"/>
</dbReference>
<dbReference type="Gene3D" id="1.20.1290.10">
    <property type="entry name" value="AhpD-like"/>
    <property type="match status" value="1"/>
</dbReference>
<evidence type="ECO:0000259" key="1">
    <source>
        <dbReference type="Pfam" id="PF02627"/>
    </source>
</evidence>
<reference evidence="2" key="1">
    <citation type="submission" date="2024-01" db="EMBL/GenBank/DDBJ databases">
        <title>First draft genome sequence data of TA4-1, the type strain of Gram-positive actinobacterium Streptomyces chiangmaiensis.</title>
        <authorList>
            <person name="Yasawong M."/>
            <person name="Nantapong N."/>
        </authorList>
    </citation>
    <scope>NUCLEOTIDE SEQUENCE</scope>
    <source>
        <strain evidence="2">TA4-1</strain>
    </source>
</reference>
<dbReference type="PANTHER" id="PTHR35446">
    <property type="entry name" value="SI:CH211-175M2.5"/>
    <property type="match status" value="1"/>
</dbReference>
<protein>
    <submittedName>
        <fullName evidence="2">Carboxymuconolactone decarboxylase family protein</fullName>
    </submittedName>
</protein>
<keyword evidence="3" id="KW-1185">Reference proteome</keyword>
<evidence type="ECO:0000313" key="3">
    <source>
        <dbReference type="Proteomes" id="UP001333996"/>
    </source>
</evidence>
<dbReference type="InterPro" id="IPR029032">
    <property type="entry name" value="AhpD-like"/>
</dbReference>
<dbReference type="Pfam" id="PF02627">
    <property type="entry name" value="CMD"/>
    <property type="match status" value="1"/>
</dbReference>
<dbReference type="RefSeq" id="WP_329509096.1">
    <property type="nucleotide sequence ID" value="NZ_BAAAYZ010000270.1"/>
</dbReference>
<accession>A0ABU7FLF2</accession>
<dbReference type="InterPro" id="IPR004675">
    <property type="entry name" value="AhpD_core"/>
</dbReference>